<evidence type="ECO:0000313" key="3">
    <source>
        <dbReference type="Proteomes" id="UP000234681"/>
    </source>
</evidence>
<accession>A6I4V0</accession>
<dbReference type="Proteomes" id="UP000234681">
    <property type="component" value="Chromosome 2"/>
</dbReference>
<feature type="signal peptide" evidence="1">
    <location>
        <begin position="1"/>
        <end position="18"/>
    </location>
</feature>
<gene>
    <name evidence="2 4" type="primary">Homer1</name>
    <name evidence="2" type="ORF">rCG_44508</name>
</gene>
<evidence type="ECO:0000256" key="1">
    <source>
        <dbReference type="SAM" id="SignalP"/>
    </source>
</evidence>
<feature type="chain" id="PRO_5039925633" evidence="1">
    <location>
        <begin position="19"/>
        <end position="145"/>
    </location>
</feature>
<name>A6I4V0_RAT</name>
<proteinExistence type="predicted"/>
<evidence type="ECO:0000313" key="4">
    <source>
        <dbReference type="RGD" id="628725"/>
    </source>
</evidence>
<dbReference type="RGD" id="628725">
    <property type="gene designation" value="Homer1"/>
</dbReference>
<reference evidence="3" key="1">
    <citation type="submission" date="2005-09" db="EMBL/GenBank/DDBJ databases">
        <authorList>
            <person name="Mural R.J."/>
            <person name="Li P.W."/>
            <person name="Adams M.D."/>
            <person name="Amanatides P.G."/>
            <person name="Baden-Tillson H."/>
            <person name="Barnstead M."/>
            <person name="Chin S.H."/>
            <person name="Dew I."/>
            <person name="Evans C.A."/>
            <person name="Ferriera S."/>
            <person name="Flanigan M."/>
            <person name="Fosler C."/>
            <person name="Glodek A."/>
            <person name="Gu Z."/>
            <person name="Holt R.A."/>
            <person name="Jennings D."/>
            <person name="Kraft C.L."/>
            <person name="Lu F."/>
            <person name="Nguyen T."/>
            <person name="Nusskern D.R."/>
            <person name="Pfannkoch C.M."/>
            <person name="Sitter C."/>
            <person name="Sutton G.G."/>
            <person name="Venter J.C."/>
            <person name="Wang Z."/>
            <person name="Woodage T."/>
            <person name="Zheng X.H."/>
            <person name="Zhong F."/>
        </authorList>
    </citation>
    <scope>NUCLEOTIDE SEQUENCE [LARGE SCALE GENOMIC DNA]</scope>
    <source>
        <strain>BN</strain>
        <strain evidence="3">Sprague-Dawley</strain>
    </source>
</reference>
<sequence length="145" mass="16053">MFLFLIMSVYKVFRYAQTTIIDSHGDTTSALTVREKEPHFITALTLLSTDLLLLRCGGSHACRSSHMMGRPAPSEPLPALPFRFFYFNLTCMGVLHPGMSCLCPQKPERVSDSLKLEFSMIVSEPLWVLGTEAGSSTRAASALNH</sequence>
<protein>
    <submittedName>
        <fullName evidence="2">Homer homolog 1 (Drosophila), isoform CRA_g</fullName>
    </submittedName>
</protein>
<keyword evidence="1" id="KW-0732">Signal</keyword>
<organism evidence="2 3">
    <name type="scientific">Rattus norvegicus</name>
    <name type="common">Rat</name>
    <dbReference type="NCBI Taxonomy" id="10116"/>
    <lineage>
        <taxon>Eukaryota</taxon>
        <taxon>Metazoa</taxon>
        <taxon>Chordata</taxon>
        <taxon>Craniata</taxon>
        <taxon>Vertebrata</taxon>
        <taxon>Euteleostomi</taxon>
        <taxon>Mammalia</taxon>
        <taxon>Eutheria</taxon>
        <taxon>Euarchontoglires</taxon>
        <taxon>Glires</taxon>
        <taxon>Rodentia</taxon>
        <taxon>Myomorpha</taxon>
        <taxon>Muroidea</taxon>
        <taxon>Muridae</taxon>
        <taxon>Murinae</taxon>
        <taxon>Rattus</taxon>
    </lineage>
</organism>
<dbReference type="EMBL" id="CH473955">
    <property type="protein sequence ID" value="EDM10050.1"/>
    <property type="molecule type" value="Genomic_DNA"/>
</dbReference>
<dbReference type="AlphaFoldDB" id="A6I4V0"/>
<evidence type="ECO:0000313" key="2">
    <source>
        <dbReference type="EMBL" id="EDM10050.1"/>
    </source>
</evidence>